<dbReference type="EnsemblMetazoa" id="ACOM032797-RA">
    <property type="protein sequence ID" value="ACOM032797-PA.1"/>
    <property type="gene ID" value="ACOM032797"/>
</dbReference>
<proteinExistence type="predicted"/>
<organism evidence="1">
    <name type="scientific">Anopheles coluzzii</name>
    <name type="common">African malaria mosquito</name>
    <dbReference type="NCBI Taxonomy" id="1518534"/>
    <lineage>
        <taxon>Eukaryota</taxon>
        <taxon>Metazoa</taxon>
        <taxon>Ecdysozoa</taxon>
        <taxon>Arthropoda</taxon>
        <taxon>Hexapoda</taxon>
        <taxon>Insecta</taxon>
        <taxon>Pterygota</taxon>
        <taxon>Neoptera</taxon>
        <taxon>Endopterygota</taxon>
        <taxon>Diptera</taxon>
        <taxon>Nematocera</taxon>
        <taxon>Culicoidea</taxon>
        <taxon>Culicidae</taxon>
        <taxon>Anophelinae</taxon>
        <taxon>Anopheles</taxon>
    </lineage>
</organism>
<accession>A0A8W7PKV7</accession>
<sequence>MATEMPRVVNSTLRFGCGESRTPPAITHNQMVLILPDTVRLQHHAQLFQPLADAFHLRVRCAQQCRKACVLFLQLLRSFAGVPHYHHVLVKAKQLQQLVDGLQAGTLPLKPRCVECIEQLKRLIHPTHPVRGDRFVGVCYRIEPGKNQCQGRVVKLRGVGKGQLFDRVQQINTFQWDVFL</sequence>
<name>A0A8W7PKV7_ANOCL</name>
<protein>
    <submittedName>
        <fullName evidence="1">Uncharacterized protein</fullName>
    </submittedName>
</protein>
<dbReference type="Proteomes" id="UP000075882">
    <property type="component" value="Unassembled WGS sequence"/>
</dbReference>
<dbReference type="AlphaFoldDB" id="A0A8W7PKV7"/>
<reference evidence="1" key="1">
    <citation type="submission" date="2022-08" db="UniProtKB">
        <authorList>
            <consortium name="EnsemblMetazoa"/>
        </authorList>
    </citation>
    <scope>IDENTIFICATION</scope>
</reference>
<evidence type="ECO:0000313" key="1">
    <source>
        <dbReference type="EnsemblMetazoa" id="ACOM032797-PA.1"/>
    </source>
</evidence>